<evidence type="ECO:0000259" key="3">
    <source>
        <dbReference type="Pfam" id="PF00089"/>
    </source>
</evidence>
<organism evidence="4 5">
    <name type="scientific">Candidatus Methylumidiphilus alinenensis</name>
    <dbReference type="NCBI Taxonomy" id="2202197"/>
    <lineage>
        <taxon>Bacteria</taxon>
        <taxon>Pseudomonadati</taxon>
        <taxon>Pseudomonadota</taxon>
        <taxon>Gammaproteobacteria</taxon>
        <taxon>Methylococcales</taxon>
        <taxon>Candidatus Methylumidiphilus</taxon>
    </lineage>
</organism>
<dbReference type="EMBL" id="QJPH01000425">
    <property type="protein sequence ID" value="PZN74488.1"/>
    <property type="molecule type" value="Genomic_DNA"/>
</dbReference>
<dbReference type="SUPFAM" id="SSF50494">
    <property type="entry name" value="Trypsin-like serine proteases"/>
    <property type="match status" value="1"/>
</dbReference>
<accession>A0A2W4R2X3</accession>
<evidence type="ECO:0000256" key="1">
    <source>
        <dbReference type="ARBA" id="ARBA00022729"/>
    </source>
</evidence>
<feature type="chain" id="PRO_5015981157" description="Peptidase S1 domain-containing protein" evidence="2">
    <location>
        <begin position="29"/>
        <end position="399"/>
    </location>
</feature>
<dbReference type="Proteomes" id="UP000249396">
    <property type="component" value="Unassembled WGS sequence"/>
</dbReference>
<feature type="signal peptide" evidence="2">
    <location>
        <begin position="1"/>
        <end position="28"/>
    </location>
</feature>
<sequence length="399" mass="39990">MNTNSTFLKSSRITSLVLACVVSAGAFAGPQASKVSGVTVLTLAAAAVKSIDYANAISLDVPQALFQSGSQLDSLLEAQAGGASSSSGVAGGSGTPAGAGNSAALGFSAGGAGSGKLNPVTLIVGSKALASQAGGVAPQDFGTSNHVYTEARTNALGDLTTRYYPFRPTGKLWFNIGASSYVCSASLIKPGVIVTAAHCVANFGASQFYSNWQFAAAYDGGVAPYGIATAKQARVITGYFNGTDSCAQRGVVCQNDVAVIVLNSNVGSSAGWYGYGWNGYSYSNNQAQITQLGYPQSIDGGSWQERTDSQGYVSGSMSNNTVIGSAMTGGSSGGPWLVNLGVAGSNQGAGLAPNGNIVVGVTSWGYTAAGIKEQGASPFTSNNIVPLVNAACSAYPGSC</sequence>
<dbReference type="GO" id="GO:0004252">
    <property type="term" value="F:serine-type endopeptidase activity"/>
    <property type="evidence" value="ECO:0007669"/>
    <property type="project" value="InterPro"/>
</dbReference>
<comment type="caution">
    <text evidence="4">The sequence shown here is derived from an EMBL/GenBank/DDBJ whole genome shotgun (WGS) entry which is preliminary data.</text>
</comment>
<name>A0A2W4R2X3_9GAMM</name>
<dbReference type="Pfam" id="PF00089">
    <property type="entry name" value="Trypsin"/>
    <property type="match status" value="1"/>
</dbReference>
<dbReference type="InterPro" id="IPR043504">
    <property type="entry name" value="Peptidase_S1_PA_chymotrypsin"/>
</dbReference>
<dbReference type="InterPro" id="IPR018114">
    <property type="entry name" value="TRYPSIN_HIS"/>
</dbReference>
<dbReference type="InterPro" id="IPR001254">
    <property type="entry name" value="Trypsin_dom"/>
</dbReference>
<reference evidence="4 5" key="1">
    <citation type="journal article" date="2018" name="Aquat. Microb. Ecol.">
        <title>Gammaproteobacterial methanotrophs dominate.</title>
        <authorList>
            <person name="Rissanen A.J."/>
            <person name="Saarenheimo J."/>
            <person name="Tiirola M."/>
            <person name="Peura S."/>
            <person name="Aalto S.L."/>
            <person name="Karvinen A."/>
            <person name="Nykanen H."/>
        </authorList>
    </citation>
    <scope>NUCLEOTIDE SEQUENCE [LARGE SCALE GENOMIC DNA]</scope>
    <source>
        <strain evidence="4">AMbin10</strain>
    </source>
</reference>
<keyword evidence="1 2" id="KW-0732">Signal</keyword>
<proteinExistence type="predicted"/>
<dbReference type="PROSITE" id="PS00134">
    <property type="entry name" value="TRYPSIN_HIS"/>
    <property type="match status" value="1"/>
</dbReference>
<dbReference type="InterPro" id="IPR009003">
    <property type="entry name" value="Peptidase_S1_PA"/>
</dbReference>
<gene>
    <name evidence="4" type="ORF">DM484_21075</name>
</gene>
<evidence type="ECO:0000313" key="5">
    <source>
        <dbReference type="Proteomes" id="UP000249396"/>
    </source>
</evidence>
<protein>
    <recommendedName>
        <fullName evidence="3">Peptidase S1 domain-containing protein</fullName>
    </recommendedName>
</protein>
<evidence type="ECO:0000256" key="2">
    <source>
        <dbReference type="SAM" id="SignalP"/>
    </source>
</evidence>
<evidence type="ECO:0000313" key="4">
    <source>
        <dbReference type="EMBL" id="PZN74488.1"/>
    </source>
</evidence>
<feature type="domain" description="Peptidase S1" evidence="3">
    <location>
        <begin position="178"/>
        <end position="373"/>
    </location>
</feature>
<dbReference type="PANTHER" id="PTHR15462">
    <property type="entry name" value="SERINE PROTEASE"/>
    <property type="match status" value="1"/>
</dbReference>
<dbReference type="AlphaFoldDB" id="A0A2W4R2X3"/>
<dbReference type="GO" id="GO:0006508">
    <property type="term" value="P:proteolysis"/>
    <property type="evidence" value="ECO:0007669"/>
    <property type="project" value="InterPro"/>
</dbReference>
<dbReference type="Gene3D" id="2.40.10.10">
    <property type="entry name" value="Trypsin-like serine proteases"/>
    <property type="match status" value="2"/>
</dbReference>
<dbReference type="InterPro" id="IPR050966">
    <property type="entry name" value="Glutamyl_endopeptidase"/>
</dbReference>